<proteinExistence type="predicted"/>
<dbReference type="PANTHER" id="PTHR38365:SF1">
    <property type="entry name" value="C2 DOMAIN-CONTAINING PROTEIN"/>
    <property type="match status" value="1"/>
</dbReference>
<dbReference type="EMBL" id="CAXHTB010000026">
    <property type="protein sequence ID" value="CAL0334876.1"/>
    <property type="molecule type" value="Genomic_DNA"/>
</dbReference>
<reference evidence="1 2" key="1">
    <citation type="submission" date="2024-03" db="EMBL/GenBank/DDBJ databases">
        <authorList>
            <person name="Martinez-Hernandez J."/>
        </authorList>
    </citation>
    <scope>NUCLEOTIDE SEQUENCE [LARGE SCALE GENOMIC DNA]</scope>
</reference>
<evidence type="ECO:0000313" key="2">
    <source>
        <dbReference type="Proteomes" id="UP001497480"/>
    </source>
</evidence>
<dbReference type="AlphaFoldDB" id="A0AAV1YNA4"/>
<gene>
    <name evidence="1" type="ORF">LLUT_LOCUS35936</name>
</gene>
<name>A0AAV1YNA4_LUPLU</name>
<dbReference type="Proteomes" id="UP001497480">
    <property type="component" value="Unassembled WGS sequence"/>
</dbReference>
<accession>A0AAV1YNA4</accession>
<protein>
    <recommendedName>
        <fullName evidence="3">CheW-like domain-containing protein</fullName>
    </recommendedName>
</protein>
<evidence type="ECO:0008006" key="3">
    <source>
        <dbReference type="Google" id="ProtNLM"/>
    </source>
</evidence>
<sequence length="154" mass="17524">MQKMKKVFITDKTQYGLRVMVMKANGIDNPLLHPLVENRLYRVVYFVEPGKGVFCTSMAKGVIFLEWMDEGLIPLENPYDHMYLYVEVIRFMSQVDPGTSRGLVVVGRAKIPIPRVPGTEIKGVFDLVRTHEGKETKPEGCIMISMTLETITIM</sequence>
<keyword evidence="2" id="KW-1185">Reference proteome</keyword>
<evidence type="ECO:0000313" key="1">
    <source>
        <dbReference type="EMBL" id="CAL0334876.1"/>
    </source>
</evidence>
<dbReference type="PANTHER" id="PTHR38365">
    <property type="entry name" value="C2 DOMAIN-CONTAINING PROTEIN-RELATED"/>
    <property type="match status" value="1"/>
</dbReference>
<organism evidence="1 2">
    <name type="scientific">Lupinus luteus</name>
    <name type="common">European yellow lupine</name>
    <dbReference type="NCBI Taxonomy" id="3873"/>
    <lineage>
        <taxon>Eukaryota</taxon>
        <taxon>Viridiplantae</taxon>
        <taxon>Streptophyta</taxon>
        <taxon>Embryophyta</taxon>
        <taxon>Tracheophyta</taxon>
        <taxon>Spermatophyta</taxon>
        <taxon>Magnoliopsida</taxon>
        <taxon>eudicotyledons</taxon>
        <taxon>Gunneridae</taxon>
        <taxon>Pentapetalae</taxon>
        <taxon>rosids</taxon>
        <taxon>fabids</taxon>
        <taxon>Fabales</taxon>
        <taxon>Fabaceae</taxon>
        <taxon>Papilionoideae</taxon>
        <taxon>50 kb inversion clade</taxon>
        <taxon>genistoids sensu lato</taxon>
        <taxon>core genistoids</taxon>
        <taxon>Genisteae</taxon>
        <taxon>Lupinus</taxon>
    </lineage>
</organism>
<comment type="caution">
    <text evidence="1">The sequence shown here is derived from an EMBL/GenBank/DDBJ whole genome shotgun (WGS) entry which is preliminary data.</text>
</comment>